<gene>
    <name evidence="1" type="ORF">ACFQMG_26745</name>
</gene>
<evidence type="ECO:0000313" key="1">
    <source>
        <dbReference type="EMBL" id="MFC7183150.1"/>
    </source>
</evidence>
<evidence type="ECO:0000313" key="2">
    <source>
        <dbReference type="Proteomes" id="UP001596435"/>
    </source>
</evidence>
<comment type="caution">
    <text evidence="1">The sequence shown here is derived from an EMBL/GenBank/DDBJ whole genome shotgun (WGS) entry which is preliminary data.</text>
</comment>
<sequence length="82" mass="8923">MLQPAFQGRTTPGWIRRKLADGLTSVLLFGHNFAAGPDRHTKAAALIAHLRKVNPDVLVAVDEEDGDVTRLDGRPAPRSRAI</sequence>
<protein>
    <submittedName>
        <fullName evidence="1">Uncharacterized protein</fullName>
    </submittedName>
</protein>
<accession>A0ABW2G346</accession>
<name>A0ABW2G346_9ACTN</name>
<proteinExistence type="predicted"/>
<dbReference type="EMBL" id="JBHTAJ010000061">
    <property type="protein sequence ID" value="MFC7183150.1"/>
    <property type="molecule type" value="Genomic_DNA"/>
</dbReference>
<dbReference type="Proteomes" id="UP001596435">
    <property type="component" value="Unassembled WGS sequence"/>
</dbReference>
<organism evidence="1 2">
    <name type="scientific">Kitasatospora paranensis</name>
    <dbReference type="NCBI Taxonomy" id="258053"/>
    <lineage>
        <taxon>Bacteria</taxon>
        <taxon>Bacillati</taxon>
        <taxon>Actinomycetota</taxon>
        <taxon>Actinomycetes</taxon>
        <taxon>Kitasatosporales</taxon>
        <taxon>Streptomycetaceae</taxon>
        <taxon>Kitasatospora</taxon>
    </lineage>
</organism>
<dbReference type="Gene3D" id="3.20.20.300">
    <property type="entry name" value="Glycoside hydrolase, family 3, N-terminal domain"/>
    <property type="match status" value="1"/>
</dbReference>
<dbReference type="RefSeq" id="WP_345703873.1">
    <property type="nucleotide sequence ID" value="NZ_BAABKV010000001.1"/>
</dbReference>
<keyword evidence="2" id="KW-1185">Reference proteome</keyword>
<dbReference type="InterPro" id="IPR036962">
    <property type="entry name" value="Glyco_hydro_3_N_sf"/>
</dbReference>
<reference evidence="2" key="1">
    <citation type="journal article" date="2019" name="Int. J. Syst. Evol. Microbiol.">
        <title>The Global Catalogue of Microorganisms (GCM) 10K type strain sequencing project: providing services to taxonomists for standard genome sequencing and annotation.</title>
        <authorList>
            <consortium name="The Broad Institute Genomics Platform"/>
            <consortium name="The Broad Institute Genome Sequencing Center for Infectious Disease"/>
            <person name="Wu L."/>
            <person name="Ma J."/>
        </authorList>
    </citation>
    <scope>NUCLEOTIDE SEQUENCE [LARGE SCALE GENOMIC DNA]</scope>
    <source>
        <strain evidence="2">CGMCC 1.12859</strain>
    </source>
</reference>